<dbReference type="OrthoDB" id="5327667at2"/>
<dbReference type="GO" id="GO:0003796">
    <property type="term" value="F:lysozyme activity"/>
    <property type="evidence" value="ECO:0007669"/>
    <property type="project" value="UniProtKB-EC"/>
</dbReference>
<dbReference type="EC" id="3.2.1.17" evidence="7"/>
<reference evidence="9 10" key="1">
    <citation type="submission" date="2019-06" db="EMBL/GenBank/DDBJ databases">
        <authorList>
            <person name="Rodrigo-Torres L."/>
            <person name="Arahal R. D."/>
            <person name="Lucena T."/>
        </authorList>
    </citation>
    <scope>NUCLEOTIDE SEQUENCE [LARGE SCALE GENOMIC DNA]</scope>
    <source>
        <strain evidence="9 10">SW08-7</strain>
    </source>
</reference>
<evidence type="ECO:0000313" key="9">
    <source>
        <dbReference type="EMBL" id="VUF15112.1"/>
    </source>
</evidence>
<dbReference type="Gene3D" id="1.10.530.40">
    <property type="match status" value="1"/>
</dbReference>
<dbReference type="RefSeq" id="WP_144767418.1">
    <property type="nucleotide sequence ID" value="NZ_BPQI01000133.1"/>
</dbReference>
<dbReference type="EMBL" id="CABFVH010000046">
    <property type="protein sequence ID" value="VUF15112.1"/>
    <property type="molecule type" value="Genomic_DNA"/>
</dbReference>
<dbReference type="Pfam" id="PF00959">
    <property type="entry name" value="Phage_lysozyme"/>
    <property type="match status" value="1"/>
</dbReference>
<accession>A0A564G4V7</accession>
<dbReference type="Proteomes" id="UP001055303">
    <property type="component" value="Unassembled WGS sequence"/>
</dbReference>
<evidence type="ECO:0000256" key="2">
    <source>
        <dbReference type="ARBA" id="ARBA00022529"/>
    </source>
</evidence>
<dbReference type="PANTHER" id="PTHR38107">
    <property type="match status" value="1"/>
</dbReference>
<evidence type="ECO:0000313" key="11">
    <source>
        <dbReference type="Proteomes" id="UP001055303"/>
    </source>
</evidence>
<protein>
    <recommendedName>
        <fullName evidence="7">Lysozyme</fullName>
        <ecNumber evidence="7">3.2.1.17</ecNumber>
    </recommendedName>
</protein>
<name>A0A564G4V7_9HYPH</name>
<dbReference type="SUPFAM" id="SSF53955">
    <property type="entry name" value="Lysozyme-like"/>
    <property type="match status" value="1"/>
</dbReference>
<evidence type="ECO:0000256" key="1">
    <source>
        <dbReference type="ARBA" id="ARBA00000632"/>
    </source>
</evidence>
<dbReference type="EMBL" id="BPQI01000133">
    <property type="protein sequence ID" value="GJD58161.1"/>
    <property type="molecule type" value="Genomic_DNA"/>
</dbReference>
<dbReference type="Proteomes" id="UP000401717">
    <property type="component" value="Unassembled WGS sequence"/>
</dbReference>
<dbReference type="GO" id="GO:0042742">
    <property type="term" value="P:defense response to bacterium"/>
    <property type="evidence" value="ECO:0007669"/>
    <property type="project" value="UniProtKB-KW"/>
</dbReference>
<evidence type="ECO:0000256" key="6">
    <source>
        <dbReference type="ARBA" id="ARBA00023295"/>
    </source>
</evidence>
<dbReference type="InterPro" id="IPR002196">
    <property type="entry name" value="Glyco_hydro_24"/>
</dbReference>
<evidence type="ECO:0000313" key="10">
    <source>
        <dbReference type="Proteomes" id="UP000401717"/>
    </source>
</evidence>
<dbReference type="GO" id="GO:0031640">
    <property type="term" value="P:killing of cells of another organism"/>
    <property type="evidence" value="ECO:0007669"/>
    <property type="project" value="UniProtKB-KW"/>
</dbReference>
<organism evidence="9 10">
    <name type="scientific">Methylobacterium dankookense</name>
    <dbReference type="NCBI Taxonomy" id="560405"/>
    <lineage>
        <taxon>Bacteria</taxon>
        <taxon>Pseudomonadati</taxon>
        <taxon>Pseudomonadota</taxon>
        <taxon>Alphaproteobacteria</taxon>
        <taxon>Hyphomicrobiales</taxon>
        <taxon>Methylobacteriaceae</taxon>
        <taxon>Methylobacterium</taxon>
    </lineage>
</organism>
<sequence length="232" mass="24563">MELSPIGEAVLIAREGRRLTAYQDTVGVWTIGIGVTDIDGKPVRKGMTITAAQCDALFEVTVARYVAAVNRGLKVPVGQHAFDALVSVCYNIGIGTPNPKAGQSTGFLGSTFLKRINAGDMAGARDAILMWQKPASIITRRKAEAEQFLTPYLAVLPRPTTTAKPIKLAAPVIEAVHLEVATPVIVPIVPPPSVVAAPNWLARLGRWIDDTFGAGSTTTANDNAAPTVRRSA</sequence>
<comment type="catalytic activity">
    <reaction evidence="1 7">
        <text>Hydrolysis of (1-&gt;4)-beta-linkages between N-acetylmuramic acid and N-acetyl-D-glucosamine residues in a peptidoglycan and between N-acetyl-D-glucosamine residues in chitodextrins.</text>
        <dbReference type="EC" id="3.2.1.17"/>
    </reaction>
</comment>
<evidence type="ECO:0000313" key="8">
    <source>
        <dbReference type="EMBL" id="GJD58161.1"/>
    </source>
</evidence>
<dbReference type="InterPro" id="IPR023346">
    <property type="entry name" value="Lysozyme-like_dom_sf"/>
</dbReference>
<dbReference type="InterPro" id="IPR051018">
    <property type="entry name" value="Bacteriophage_GH24"/>
</dbReference>
<dbReference type="InterPro" id="IPR023347">
    <property type="entry name" value="Lysozyme_dom_sf"/>
</dbReference>
<evidence type="ECO:0000256" key="4">
    <source>
        <dbReference type="ARBA" id="ARBA00022801"/>
    </source>
</evidence>
<evidence type="ECO:0000256" key="3">
    <source>
        <dbReference type="ARBA" id="ARBA00022638"/>
    </source>
</evidence>
<dbReference type="InterPro" id="IPR033907">
    <property type="entry name" value="Endolysin_autolysin"/>
</dbReference>
<keyword evidence="3 7" id="KW-0081">Bacteriolytic enzyme</keyword>
<keyword evidence="4 7" id="KW-0378">Hydrolase</keyword>
<dbReference type="GO" id="GO:0016998">
    <property type="term" value="P:cell wall macromolecule catabolic process"/>
    <property type="evidence" value="ECO:0007669"/>
    <property type="project" value="InterPro"/>
</dbReference>
<reference evidence="8" key="2">
    <citation type="journal article" date="2021" name="Front. Microbiol.">
        <title>Comprehensive Comparative Genomics and Phenotyping of Methylobacterium Species.</title>
        <authorList>
            <person name="Alessa O."/>
            <person name="Ogura Y."/>
            <person name="Fujitani Y."/>
            <person name="Takami H."/>
            <person name="Hayashi T."/>
            <person name="Sahin N."/>
            <person name="Tani A."/>
        </authorList>
    </citation>
    <scope>NUCLEOTIDE SEQUENCE</scope>
    <source>
        <strain evidence="8">DSM 22415</strain>
    </source>
</reference>
<dbReference type="GO" id="GO:0009253">
    <property type="term" value="P:peptidoglycan catabolic process"/>
    <property type="evidence" value="ECO:0007669"/>
    <property type="project" value="InterPro"/>
</dbReference>
<dbReference type="PANTHER" id="PTHR38107:SF3">
    <property type="entry name" value="LYSOZYME RRRD-RELATED"/>
    <property type="match status" value="1"/>
</dbReference>
<evidence type="ECO:0000256" key="5">
    <source>
        <dbReference type="ARBA" id="ARBA00023200"/>
    </source>
</evidence>
<proteinExistence type="inferred from homology"/>
<dbReference type="InterPro" id="IPR034690">
    <property type="entry name" value="Endolysin_T4_type"/>
</dbReference>
<dbReference type="AlphaFoldDB" id="A0A564G4V7"/>
<comment type="similarity">
    <text evidence="7">Belongs to the glycosyl hydrolase 24 family.</text>
</comment>
<keyword evidence="6 7" id="KW-0326">Glycosidase</keyword>
<keyword evidence="5" id="KW-1035">Host cytoplasm</keyword>
<evidence type="ECO:0000256" key="7">
    <source>
        <dbReference type="RuleBase" id="RU003788"/>
    </source>
</evidence>
<reference evidence="8" key="3">
    <citation type="submission" date="2021-08" db="EMBL/GenBank/DDBJ databases">
        <authorList>
            <person name="Tani A."/>
            <person name="Ola A."/>
            <person name="Ogura Y."/>
            <person name="Katsura K."/>
            <person name="Hayashi T."/>
        </authorList>
    </citation>
    <scope>NUCLEOTIDE SEQUENCE</scope>
    <source>
        <strain evidence="8">DSM 22415</strain>
    </source>
</reference>
<dbReference type="HAMAP" id="MF_04110">
    <property type="entry name" value="ENDOLYSIN_T4"/>
    <property type="match status" value="1"/>
</dbReference>
<dbReference type="CDD" id="cd00737">
    <property type="entry name" value="lyz_endolysin_autolysin"/>
    <property type="match status" value="1"/>
</dbReference>
<gene>
    <name evidence="9" type="primary">rrrD_2</name>
    <name evidence="8" type="ORF">IFDJLNFL_4076</name>
    <name evidence="9" type="ORF">MTDSW087_04845</name>
</gene>
<keyword evidence="2 7" id="KW-0929">Antimicrobial</keyword>
<keyword evidence="11" id="KW-1185">Reference proteome</keyword>